<evidence type="ECO:0000256" key="3">
    <source>
        <dbReference type="ARBA" id="ARBA00022516"/>
    </source>
</evidence>
<dbReference type="PANTHER" id="PTHR14269:SF62">
    <property type="entry name" value="CDP-DIACYLGLYCEROL--GLYCEROL-3-PHOSPHATE 3-PHOSPHATIDYLTRANSFERASE 1, CHLOROPLASTIC"/>
    <property type="match status" value="1"/>
</dbReference>
<organism evidence="12">
    <name type="scientific">freshwater metagenome</name>
    <dbReference type="NCBI Taxonomy" id="449393"/>
    <lineage>
        <taxon>unclassified sequences</taxon>
        <taxon>metagenomes</taxon>
        <taxon>ecological metagenomes</taxon>
    </lineage>
</organism>
<reference evidence="12" key="1">
    <citation type="submission" date="2020-05" db="EMBL/GenBank/DDBJ databases">
        <authorList>
            <person name="Chiriac C."/>
            <person name="Salcher M."/>
            <person name="Ghai R."/>
            <person name="Kavagutti S V."/>
        </authorList>
    </citation>
    <scope>NUCLEOTIDE SEQUENCE</scope>
</reference>
<dbReference type="PROSITE" id="PS00379">
    <property type="entry name" value="CDP_ALCOHOL_P_TRANSF"/>
    <property type="match status" value="1"/>
</dbReference>
<evidence type="ECO:0000256" key="2">
    <source>
        <dbReference type="ARBA" id="ARBA00010441"/>
    </source>
</evidence>
<name>A0A6J7JE35_9ZZZZ</name>
<keyword evidence="8 11" id="KW-0472">Membrane</keyword>
<keyword evidence="5 11" id="KW-0812">Transmembrane</keyword>
<dbReference type="InterPro" id="IPR043130">
    <property type="entry name" value="CDP-OH_PTrfase_TM_dom"/>
</dbReference>
<keyword evidence="3" id="KW-0444">Lipid biosynthesis</keyword>
<dbReference type="PIRSF" id="PIRSF000847">
    <property type="entry name" value="Phos_ph_gly_syn"/>
    <property type="match status" value="1"/>
</dbReference>
<evidence type="ECO:0000256" key="10">
    <source>
        <dbReference type="ARBA" id="ARBA00023264"/>
    </source>
</evidence>
<keyword evidence="9" id="KW-0594">Phospholipid biosynthesis</keyword>
<evidence type="ECO:0000256" key="9">
    <source>
        <dbReference type="ARBA" id="ARBA00023209"/>
    </source>
</evidence>
<evidence type="ECO:0000256" key="6">
    <source>
        <dbReference type="ARBA" id="ARBA00022989"/>
    </source>
</evidence>
<proteinExistence type="inferred from homology"/>
<comment type="subcellular location">
    <subcellularLocation>
        <location evidence="1">Membrane</location>
        <topology evidence="1">Multi-pass membrane protein</topology>
    </subcellularLocation>
</comment>
<gene>
    <name evidence="12" type="ORF">UFOPK3674_01861</name>
</gene>
<dbReference type="InterPro" id="IPR050324">
    <property type="entry name" value="CDP-alcohol_PTase-I"/>
</dbReference>
<dbReference type="InterPro" id="IPR048254">
    <property type="entry name" value="CDP_ALCOHOL_P_TRANSF_CS"/>
</dbReference>
<dbReference type="GO" id="GO:0016020">
    <property type="term" value="C:membrane"/>
    <property type="evidence" value="ECO:0007669"/>
    <property type="project" value="UniProtKB-SubCell"/>
</dbReference>
<evidence type="ECO:0000256" key="8">
    <source>
        <dbReference type="ARBA" id="ARBA00023136"/>
    </source>
</evidence>
<protein>
    <submittedName>
        <fullName evidence="12">Unannotated protein</fullName>
    </submittedName>
</protein>
<keyword evidence="4" id="KW-0808">Transferase</keyword>
<keyword evidence="10" id="KW-1208">Phospholipid metabolism</keyword>
<feature type="transmembrane region" description="Helical" evidence="11">
    <location>
        <begin position="20"/>
        <end position="44"/>
    </location>
</feature>
<accession>A0A6J7JE35</accession>
<feature type="transmembrane region" description="Helical" evidence="11">
    <location>
        <begin position="50"/>
        <end position="70"/>
    </location>
</feature>
<dbReference type="InterPro" id="IPR004570">
    <property type="entry name" value="Phosphatidylglycerol_P_synth"/>
</dbReference>
<keyword evidence="6 11" id="KW-1133">Transmembrane helix</keyword>
<feature type="transmembrane region" description="Helical" evidence="11">
    <location>
        <begin position="163"/>
        <end position="184"/>
    </location>
</feature>
<evidence type="ECO:0000256" key="11">
    <source>
        <dbReference type="SAM" id="Phobius"/>
    </source>
</evidence>
<feature type="transmembrane region" description="Helical" evidence="11">
    <location>
        <begin position="82"/>
        <end position="102"/>
    </location>
</feature>
<evidence type="ECO:0000313" key="12">
    <source>
        <dbReference type="EMBL" id="CAB4941476.1"/>
    </source>
</evidence>
<evidence type="ECO:0000256" key="1">
    <source>
        <dbReference type="ARBA" id="ARBA00004141"/>
    </source>
</evidence>
<dbReference type="NCBIfam" id="TIGR00560">
    <property type="entry name" value="pgsA"/>
    <property type="match status" value="1"/>
</dbReference>
<dbReference type="PANTHER" id="PTHR14269">
    <property type="entry name" value="CDP-DIACYLGLYCEROL--GLYCEROL-3-PHOSPHATE 3-PHOSPHATIDYLTRANSFERASE-RELATED"/>
    <property type="match status" value="1"/>
</dbReference>
<keyword evidence="7" id="KW-0443">Lipid metabolism</keyword>
<dbReference type="AlphaFoldDB" id="A0A6J7JE35"/>
<evidence type="ECO:0000256" key="4">
    <source>
        <dbReference type="ARBA" id="ARBA00022679"/>
    </source>
</evidence>
<dbReference type="Gene3D" id="1.20.120.1760">
    <property type="match status" value="1"/>
</dbReference>
<dbReference type="Pfam" id="PF01066">
    <property type="entry name" value="CDP-OH_P_transf"/>
    <property type="match status" value="1"/>
</dbReference>
<comment type="similarity">
    <text evidence="2">Belongs to the CDP-alcohol phosphatidyltransferase class-I family.</text>
</comment>
<dbReference type="GO" id="GO:0046474">
    <property type="term" value="P:glycerophospholipid biosynthetic process"/>
    <property type="evidence" value="ECO:0007669"/>
    <property type="project" value="TreeGrafter"/>
</dbReference>
<sequence>MCGPRSRARHTPCAVFGLNLPNFLTVLRILLVPVLVVALLGAFGDDESDALAAIVFALASMTDAIDGWIARSREQITTFGKIMDPVADKLLIIAALLALVSLDRLQAWVAMVIIAREFAVTVARMAAKGEGVVIPANQWGKVKTAIQVLTVFLLILVDPAPLWVDILVYTMVALTVASGVDYFFGMRRLLREAELRRSGTRGPDAPGTEVSP</sequence>
<evidence type="ECO:0000256" key="7">
    <source>
        <dbReference type="ARBA" id="ARBA00023098"/>
    </source>
</evidence>
<evidence type="ECO:0000256" key="5">
    <source>
        <dbReference type="ARBA" id="ARBA00022692"/>
    </source>
</evidence>
<dbReference type="InterPro" id="IPR000462">
    <property type="entry name" value="CDP-OH_P_trans"/>
</dbReference>
<dbReference type="GO" id="GO:0008444">
    <property type="term" value="F:CDP-diacylglycerol-glycerol-3-phosphate 3-phosphatidyltransferase activity"/>
    <property type="evidence" value="ECO:0007669"/>
    <property type="project" value="InterPro"/>
</dbReference>
<dbReference type="EMBL" id="CAFBMX010000010">
    <property type="protein sequence ID" value="CAB4941476.1"/>
    <property type="molecule type" value="Genomic_DNA"/>
</dbReference>